<evidence type="ECO:0000259" key="2">
    <source>
        <dbReference type="Pfam" id="PF23231"/>
    </source>
</evidence>
<comment type="caution">
    <text evidence="3">The sequence shown here is derived from an EMBL/GenBank/DDBJ whole genome shotgun (WGS) entry which is preliminary data.</text>
</comment>
<keyword evidence="4" id="KW-1185">Reference proteome</keyword>
<protein>
    <recommendedName>
        <fullName evidence="2">Pre-mRNA-splicing factor Syf1/CRNKL1-like C-terminal HAT-repeats domain-containing protein</fullName>
    </recommendedName>
</protein>
<gene>
    <name evidence="3" type="ORF">H5410_056024</name>
</gene>
<organism evidence="3 4">
    <name type="scientific">Solanum commersonii</name>
    <name type="common">Commerson's wild potato</name>
    <name type="synonym">Commerson's nightshade</name>
    <dbReference type="NCBI Taxonomy" id="4109"/>
    <lineage>
        <taxon>Eukaryota</taxon>
        <taxon>Viridiplantae</taxon>
        <taxon>Streptophyta</taxon>
        <taxon>Embryophyta</taxon>
        <taxon>Tracheophyta</taxon>
        <taxon>Spermatophyta</taxon>
        <taxon>Magnoliopsida</taxon>
        <taxon>eudicotyledons</taxon>
        <taxon>Gunneridae</taxon>
        <taxon>Pentapetalae</taxon>
        <taxon>asterids</taxon>
        <taxon>lamiids</taxon>
        <taxon>Solanales</taxon>
        <taxon>Solanaceae</taxon>
        <taxon>Solanoideae</taxon>
        <taxon>Solaneae</taxon>
        <taxon>Solanum</taxon>
    </lineage>
</organism>
<dbReference type="EMBL" id="JACXVP010000011">
    <property type="protein sequence ID" value="KAG5575890.1"/>
    <property type="molecule type" value="Genomic_DNA"/>
</dbReference>
<dbReference type="OrthoDB" id="1676350at2759"/>
<evidence type="ECO:0000256" key="1">
    <source>
        <dbReference type="ARBA" id="ARBA00022737"/>
    </source>
</evidence>
<dbReference type="AlphaFoldDB" id="A0A9J5WK26"/>
<dbReference type="Proteomes" id="UP000824120">
    <property type="component" value="Chromosome 11"/>
</dbReference>
<dbReference type="Pfam" id="PF23231">
    <property type="entry name" value="HAT_Syf1_CNRKL1_C"/>
    <property type="match status" value="1"/>
</dbReference>
<reference evidence="3 4" key="1">
    <citation type="submission" date="2020-09" db="EMBL/GenBank/DDBJ databases">
        <title>De no assembly of potato wild relative species, Solanum commersonii.</title>
        <authorList>
            <person name="Cho K."/>
        </authorList>
    </citation>
    <scope>NUCLEOTIDE SEQUENCE [LARGE SCALE GENOMIC DNA]</scope>
    <source>
        <strain evidence="3">LZ3.2</strain>
        <tissue evidence="3">Leaf</tissue>
    </source>
</reference>
<evidence type="ECO:0000313" key="3">
    <source>
        <dbReference type="EMBL" id="KAG5575890.1"/>
    </source>
</evidence>
<feature type="domain" description="Pre-mRNA-splicing factor Syf1/CRNKL1-like C-terminal HAT-repeats" evidence="2">
    <location>
        <begin position="10"/>
        <end position="69"/>
    </location>
</feature>
<accession>A0A9J5WK26</accession>
<keyword evidence="1" id="KW-0677">Repeat</keyword>
<sequence>MLVSIQSDYLEEIDHACALYKHSSQFTDLRFEPIFWHEFEVQHGNKDIFYEMLHVKRSVSSSYIQVLQNSSSKDLVCGIANIGY</sequence>
<evidence type="ECO:0000313" key="4">
    <source>
        <dbReference type="Proteomes" id="UP000824120"/>
    </source>
</evidence>
<name>A0A9J5WK26_SOLCO</name>
<dbReference type="InterPro" id="IPR055430">
    <property type="entry name" value="HAT_Syf1_CNRKL1_C"/>
</dbReference>
<proteinExistence type="predicted"/>